<protein>
    <submittedName>
        <fullName evidence="1">Uncharacterized protein</fullName>
    </submittedName>
</protein>
<dbReference type="STRING" id="78410.A0A0P7B382"/>
<dbReference type="Proteomes" id="UP000050424">
    <property type="component" value="Unassembled WGS sequence"/>
</dbReference>
<dbReference type="EMBL" id="LKCW01000226">
    <property type="protein sequence ID" value="KPM35930.1"/>
    <property type="molecule type" value="Genomic_DNA"/>
</dbReference>
<evidence type="ECO:0000313" key="2">
    <source>
        <dbReference type="Proteomes" id="UP000050424"/>
    </source>
</evidence>
<reference evidence="1 2" key="1">
    <citation type="submission" date="2015-09" db="EMBL/GenBank/DDBJ databases">
        <title>Draft genome of a European isolate of the apple canker pathogen Neonectria ditissima.</title>
        <authorList>
            <person name="Gomez-Cortecero A."/>
            <person name="Harrison R.J."/>
            <person name="Armitage A.D."/>
        </authorList>
    </citation>
    <scope>NUCLEOTIDE SEQUENCE [LARGE SCALE GENOMIC DNA]</scope>
    <source>
        <strain evidence="1 2">R09/05</strain>
    </source>
</reference>
<keyword evidence="2" id="KW-1185">Reference proteome</keyword>
<comment type="caution">
    <text evidence="1">The sequence shown here is derived from an EMBL/GenBank/DDBJ whole genome shotgun (WGS) entry which is preliminary data.</text>
</comment>
<name>A0A0P7B382_9HYPO</name>
<gene>
    <name evidence="1" type="ORF">AK830_g10660</name>
</gene>
<dbReference type="OrthoDB" id="3549294at2759"/>
<proteinExistence type="predicted"/>
<evidence type="ECO:0000313" key="1">
    <source>
        <dbReference type="EMBL" id="KPM35930.1"/>
    </source>
</evidence>
<organism evidence="1 2">
    <name type="scientific">Neonectria ditissima</name>
    <dbReference type="NCBI Taxonomy" id="78410"/>
    <lineage>
        <taxon>Eukaryota</taxon>
        <taxon>Fungi</taxon>
        <taxon>Dikarya</taxon>
        <taxon>Ascomycota</taxon>
        <taxon>Pezizomycotina</taxon>
        <taxon>Sordariomycetes</taxon>
        <taxon>Hypocreomycetidae</taxon>
        <taxon>Hypocreales</taxon>
        <taxon>Nectriaceae</taxon>
        <taxon>Neonectria</taxon>
    </lineage>
</organism>
<accession>A0A0P7B382</accession>
<sequence>MEDAVRPSQQAAKAMFGRGYRTWAKLSETACSDKQFERDCLSHLQSAFPNHPHFPQNLEVDNSFSNTIQVKGWTTWACSEEAHNLPSFQDEILFAVATDAPTPVVFTSDVRRSTTTLPEIFGLEGNHIPILMQAWTYILSARWAELIPGACVSQEIRTNQDFDAGSEMPGEDNPSITVNVGAVDQAAANWWTVILSADGGWNATIRNPNAKGGLLHSPWSTKFTSEQAFVILAEAGVASSAPGNTPTSAAAARRYLSDYCDFHGINDQSQAALTAALLIPVAKYHRRPIELALPRLPQQTHYEQKKQKAAPSTIEDPLQLDRLLTLSCNARGVKALLGSVFFEPDVHSNICGFWLQGSFTFLNAVKDPHALLRVLMKRDPELGFLWLGAFITGTHTPCLRAGRGASWSIDLSAAAWTGTYASFIQAPVPMMVPKKDTISRADECRLLYLAHEMNYTTPPLFPFAPFGSTALDDTAIEVREHVLCGRDHSFQYECFTWACKDRKMIEQGRGNASVMTIRPKNGQILDDDSIIVDYDDLDSEDENSEAVTRNIFTWLRGKDGFPVAEREIRAHEWIDNLDSDDDSPIEGDVQSTAGGHLHGWLIKTLTQRANSI</sequence>
<dbReference type="AlphaFoldDB" id="A0A0P7B382"/>